<dbReference type="SMART" id="SM00327">
    <property type="entry name" value="VWA"/>
    <property type="match status" value="1"/>
</dbReference>
<dbReference type="Gene3D" id="3.40.50.410">
    <property type="entry name" value="von Willebrand factor, type A domain"/>
    <property type="match status" value="1"/>
</dbReference>
<dbReference type="Gene3D" id="1.20.120.1690">
    <property type="match status" value="1"/>
</dbReference>
<proteinExistence type="predicted"/>
<dbReference type="AlphaFoldDB" id="D3Q6F8"/>
<dbReference type="Pfam" id="PF13768">
    <property type="entry name" value="VWA_3"/>
    <property type="match status" value="1"/>
</dbReference>
<evidence type="ECO:0000313" key="3">
    <source>
        <dbReference type="Proteomes" id="UP000000844"/>
    </source>
</evidence>
<dbReference type="PROSITE" id="PS50234">
    <property type="entry name" value="VWFA"/>
    <property type="match status" value="1"/>
</dbReference>
<dbReference type="InterPro" id="IPR041176">
    <property type="entry name" value="VWA_3_C"/>
</dbReference>
<dbReference type="OrthoDB" id="568872at2"/>
<dbReference type="InterPro" id="IPR002035">
    <property type="entry name" value="VWF_A"/>
</dbReference>
<dbReference type="Pfam" id="PF18571">
    <property type="entry name" value="VWA_3_C"/>
    <property type="match status" value="1"/>
</dbReference>
<evidence type="ECO:0000259" key="1">
    <source>
        <dbReference type="PROSITE" id="PS50234"/>
    </source>
</evidence>
<dbReference type="EMBL" id="CP001778">
    <property type="protein sequence ID" value="ADD44201.1"/>
    <property type="molecule type" value="Genomic_DNA"/>
</dbReference>
<gene>
    <name evidence="2" type="ordered locus">Snas_4557</name>
</gene>
<dbReference type="SUPFAM" id="SSF53300">
    <property type="entry name" value="vWA-like"/>
    <property type="match status" value="1"/>
</dbReference>
<dbReference type="eggNOG" id="COG2304">
    <property type="taxonomic scope" value="Bacteria"/>
</dbReference>
<dbReference type="PANTHER" id="PTHR45737">
    <property type="entry name" value="VON WILLEBRAND FACTOR A DOMAIN-CONTAINING PROTEIN 5A"/>
    <property type="match status" value="1"/>
</dbReference>
<dbReference type="RefSeq" id="WP_013019772.1">
    <property type="nucleotide sequence ID" value="NC_013947.1"/>
</dbReference>
<dbReference type="PANTHER" id="PTHR45737:SF6">
    <property type="entry name" value="VON WILLEBRAND FACTOR A DOMAIN-CONTAINING PROTEIN 5A"/>
    <property type="match status" value="1"/>
</dbReference>
<feature type="domain" description="VWFA" evidence="1">
    <location>
        <begin position="45"/>
        <end position="233"/>
    </location>
</feature>
<evidence type="ECO:0000313" key="2">
    <source>
        <dbReference type="EMBL" id="ADD44201.1"/>
    </source>
</evidence>
<organism evidence="2 3">
    <name type="scientific">Stackebrandtia nassauensis (strain DSM 44728 / CIP 108903 / NRRL B-16338 / NBRC 102104 / LLR-40K-21)</name>
    <dbReference type="NCBI Taxonomy" id="446470"/>
    <lineage>
        <taxon>Bacteria</taxon>
        <taxon>Bacillati</taxon>
        <taxon>Actinomycetota</taxon>
        <taxon>Actinomycetes</taxon>
        <taxon>Glycomycetales</taxon>
        <taxon>Glycomycetaceae</taxon>
        <taxon>Stackebrandtia</taxon>
    </lineage>
</organism>
<dbReference type="STRING" id="446470.Snas_4557"/>
<accession>D3Q6F8</accession>
<reference evidence="2 3" key="1">
    <citation type="journal article" date="2009" name="Stand. Genomic Sci.">
        <title>Complete genome sequence of Stackebrandtia nassauensis type strain (LLR-40K-21).</title>
        <authorList>
            <person name="Munk C."/>
            <person name="Lapidus A."/>
            <person name="Copeland A."/>
            <person name="Jando M."/>
            <person name="Mayilraj S."/>
            <person name="Glavina Del Rio T."/>
            <person name="Nolan M."/>
            <person name="Chen F."/>
            <person name="Lucas S."/>
            <person name="Tice H."/>
            <person name="Cheng J.F."/>
            <person name="Han C."/>
            <person name="Detter J.C."/>
            <person name="Bruce D."/>
            <person name="Goodwin L."/>
            <person name="Chain P."/>
            <person name="Pitluck S."/>
            <person name="Goker M."/>
            <person name="Ovchinikova G."/>
            <person name="Pati A."/>
            <person name="Ivanova N."/>
            <person name="Mavromatis K."/>
            <person name="Chen A."/>
            <person name="Palaniappan K."/>
            <person name="Land M."/>
            <person name="Hauser L."/>
            <person name="Chang Y.J."/>
            <person name="Jeffries C.D."/>
            <person name="Bristow J."/>
            <person name="Eisen J.A."/>
            <person name="Markowitz V."/>
            <person name="Hugenholtz P."/>
            <person name="Kyrpides N.C."/>
            <person name="Klenk H.P."/>
        </authorList>
    </citation>
    <scope>NUCLEOTIDE SEQUENCE [LARGE SCALE GENOMIC DNA]</scope>
    <source>
        <strain evidence="3">DSM 44728 / CIP 108903 / NRRL B-16338 / NBRC 102104 / LLR-40K-21</strain>
    </source>
</reference>
<dbReference type="Proteomes" id="UP000000844">
    <property type="component" value="Chromosome"/>
</dbReference>
<dbReference type="InterPro" id="IPR036465">
    <property type="entry name" value="vWFA_dom_sf"/>
</dbReference>
<dbReference type="KEGG" id="sna:Snas_4557"/>
<dbReference type="HOGENOM" id="CLU_564765_0_0_11"/>
<name>D3Q6F8_STANL</name>
<sequence length="425" mass="45585">MTGFSIDIDHNEYLSEGDTIVDAIVTVTSAGNGSGTVTADAADFAQVIMVDCSGSMTGSRIAEAKRATIAAIESLDEGCRFAIVKGTDEAQMVYPDDETTAVVKSSTRSAAVKRVQILRAGGGTAMGTWLAKTSRILSGTDAAVKYGLLLTDGRNQHETEEELREHLDDCEGVFTCDACGIGEDWSATEVRHIADTLLGEANGLPEPREWVERFTQLTNGARAKTLADVNLRVFTPARNRIRFVKQMSPHISDLTSRRRELDDKTGDYPTGSWGAEAREFHISVEVPPIQVGDDRLAARVSAMSGDTELIRHMVTARWTGDQMLSTRINPKVALHTGQAELARAIQEGVAAARSGDTDTATDRLGRAVALAAEAGNDNTARLLAKVVEVDPDTGTVQMKSAVSSVDLEMADVESVKTVTVRKSSK</sequence>
<dbReference type="Gene3D" id="2.60.40.3670">
    <property type="match status" value="1"/>
</dbReference>
<keyword evidence="3" id="KW-1185">Reference proteome</keyword>
<protein>
    <submittedName>
        <fullName evidence="2">von Willebrand factor type A</fullName>
    </submittedName>
</protein>